<dbReference type="AlphaFoldDB" id="A0AAD6WNJ6"/>
<proteinExistence type="predicted"/>
<evidence type="ECO:0000313" key="2">
    <source>
        <dbReference type="EMBL" id="KAJ7019235.1"/>
    </source>
</evidence>
<organism evidence="2 3">
    <name type="scientific">Mycena alexandri</name>
    <dbReference type="NCBI Taxonomy" id="1745969"/>
    <lineage>
        <taxon>Eukaryota</taxon>
        <taxon>Fungi</taxon>
        <taxon>Dikarya</taxon>
        <taxon>Basidiomycota</taxon>
        <taxon>Agaricomycotina</taxon>
        <taxon>Agaricomycetes</taxon>
        <taxon>Agaricomycetidae</taxon>
        <taxon>Agaricales</taxon>
        <taxon>Marasmiineae</taxon>
        <taxon>Mycenaceae</taxon>
        <taxon>Mycena</taxon>
    </lineage>
</organism>
<accession>A0AAD6WNJ6</accession>
<evidence type="ECO:0000313" key="3">
    <source>
        <dbReference type="Proteomes" id="UP001218188"/>
    </source>
</evidence>
<dbReference type="Proteomes" id="UP001218188">
    <property type="component" value="Unassembled WGS sequence"/>
</dbReference>
<evidence type="ECO:0000256" key="1">
    <source>
        <dbReference type="SAM" id="MobiDB-lite"/>
    </source>
</evidence>
<gene>
    <name evidence="2" type="ORF">C8F04DRAFT_1323975</name>
</gene>
<dbReference type="PANTHER" id="PTHR48148">
    <property type="entry name" value="KERATINOCYTE PROLINE-RICH PROTEIN"/>
    <property type="match status" value="1"/>
</dbReference>
<protein>
    <submittedName>
        <fullName evidence="2">Uncharacterized protein</fullName>
    </submittedName>
</protein>
<feature type="region of interest" description="Disordered" evidence="1">
    <location>
        <begin position="453"/>
        <end position="494"/>
    </location>
</feature>
<name>A0AAD6WNJ6_9AGAR</name>
<feature type="non-terminal residue" evidence="2">
    <location>
        <position position="494"/>
    </location>
</feature>
<dbReference type="EMBL" id="JARJCM010000301">
    <property type="protein sequence ID" value="KAJ7019235.1"/>
    <property type="molecule type" value="Genomic_DNA"/>
</dbReference>
<reference evidence="2" key="1">
    <citation type="submission" date="2023-03" db="EMBL/GenBank/DDBJ databases">
        <title>Massive genome expansion in bonnet fungi (Mycena s.s.) driven by repeated elements and novel gene families across ecological guilds.</title>
        <authorList>
            <consortium name="Lawrence Berkeley National Laboratory"/>
            <person name="Harder C.B."/>
            <person name="Miyauchi S."/>
            <person name="Viragh M."/>
            <person name="Kuo A."/>
            <person name="Thoen E."/>
            <person name="Andreopoulos B."/>
            <person name="Lu D."/>
            <person name="Skrede I."/>
            <person name="Drula E."/>
            <person name="Henrissat B."/>
            <person name="Morin E."/>
            <person name="Kohler A."/>
            <person name="Barry K."/>
            <person name="LaButti K."/>
            <person name="Morin E."/>
            <person name="Salamov A."/>
            <person name="Lipzen A."/>
            <person name="Mereny Z."/>
            <person name="Hegedus B."/>
            <person name="Baldrian P."/>
            <person name="Stursova M."/>
            <person name="Weitz H."/>
            <person name="Taylor A."/>
            <person name="Grigoriev I.V."/>
            <person name="Nagy L.G."/>
            <person name="Martin F."/>
            <person name="Kauserud H."/>
        </authorList>
    </citation>
    <scope>NUCLEOTIDE SEQUENCE</scope>
    <source>
        <strain evidence="2">CBHHK200</strain>
    </source>
</reference>
<comment type="caution">
    <text evidence="2">The sequence shown here is derived from an EMBL/GenBank/DDBJ whole genome shotgun (WGS) entry which is preliminary data.</text>
</comment>
<feature type="compositionally biased region" description="Low complexity" evidence="1">
    <location>
        <begin position="473"/>
        <end position="494"/>
    </location>
</feature>
<feature type="region of interest" description="Disordered" evidence="1">
    <location>
        <begin position="43"/>
        <end position="85"/>
    </location>
</feature>
<dbReference type="PANTHER" id="PTHR48148:SF2">
    <property type="entry name" value="PA14 DOMAIN-CONTAINING PROTEIN"/>
    <property type="match status" value="1"/>
</dbReference>
<sequence length="494" mass="54012">MCTLWQRLGRAARNLQLFATGLFLVEPKRFDSNIAKAEARAAKRAEASKKRKQAADAAEEEPPAKRAAVTAAEEPNRPIPLPVTPPSPSALASDLVLPLPIPTALERRAIYDAVAYPTPQWKKQAKKTGADRIEPALDDFINASTRQPGAPCSRLPVTIYFGNDTTTSDHLLCRPDLEGGCTRCKVVPAGHCCELCTPAEFAEFAHVDLPKPKQQPSRSRIADYKAGRIDFALRDDLHAFRKARTIELRGRAIFRSLGPGFIMPDDVLQRIVDCAHFHKIQTCTELLKETRWHRVSEDGEQVLRLIHQHRPPPPPPPPPTPPAFITPLRVINTNGSVTLSTPKVRQCSKCGLYGHISSNRKCSKYVARAAPVRKSQNENISPAISTPTYVFSEESMALPFPPPPETPLPRPLPRAVYRGAAFANTPPIPSSSSLAVTSEFRWMSNPDLAFPFSDLSTPSAPQPGLSVIPPHTPATSSSSSPLPPLNISSLISPE</sequence>
<keyword evidence="3" id="KW-1185">Reference proteome</keyword>